<protein>
    <submittedName>
        <fullName evidence="1">Uncharacterized protein</fullName>
    </submittedName>
</protein>
<gene>
    <name evidence="1" type="ORF">CLUG_04685</name>
</gene>
<evidence type="ECO:0000313" key="2">
    <source>
        <dbReference type="Proteomes" id="UP000007703"/>
    </source>
</evidence>
<dbReference type="VEuPathDB" id="FungiDB:CLUG_04685"/>
<accession>C4Y908</accession>
<dbReference type="HOGENOM" id="CLU_1434318_0_0_1"/>
<dbReference type="Proteomes" id="UP000007703">
    <property type="component" value="Unassembled WGS sequence"/>
</dbReference>
<reference evidence="1 2" key="1">
    <citation type="journal article" date="2009" name="Nature">
        <title>Evolution of pathogenicity and sexual reproduction in eight Candida genomes.</title>
        <authorList>
            <person name="Butler G."/>
            <person name="Rasmussen M.D."/>
            <person name="Lin M.F."/>
            <person name="Santos M.A."/>
            <person name="Sakthikumar S."/>
            <person name="Munro C.A."/>
            <person name="Rheinbay E."/>
            <person name="Grabherr M."/>
            <person name="Forche A."/>
            <person name="Reedy J.L."/>
            <person name="Agrafioti I."/>
            <person name="Arnaud M.B."/>
            <person name="Bates S."/>
            <person name="Brown A.J."/>
            <person name="Brunke S."/>
            <person name="Costanzo M.C."/>
            <person name="Fitzpatrick D.A."/>
            <person name="de Groot P.W."/>
            <person name="Harris D."/>
            <person name="Hoyer L.L."/>
            <person name="Hube B."/>
            <person name="Klis F.M."/>
            <person name="Kodira C."/>
            <person name="Lennard N."/>
            <person name="Logue M.E."/>
            <person name="Martin R."/>
            <person name="Neiman A.M."/>
            <person name="Nikolaou E."/>
            <person name="Quail M.A."/>
            <person name="Quinn J."/>
            <person name="Santos M.C."/>
            <person name="Schmitzberger F.F."/>
            <person name="Sherlock G."/>
            <person name="Shah P."/>
            <person name="Silverstein K.A."/>
            <person name="Skrzypek M.S."/>
            <person name="Soll D."/>
            <person name="Staggs R."/>
            <person name="Stansfield I."/>
            <person name="Stumpf M.P."/>
            <person name="Sudbery P.E."/>
            <person name="Srikantha T."/>
            <person name="Zeng Q."/>
            <person name="Berman J."/>
            <person name="Berriman M."/>
            <person name="Heitman J."/>
            <person name="Gow N.A."/>
            <person name="Lorenz M.C."/>
            <person name="Birren B.W."/>
            <person name="Kellis M."/>
            <person name="Cuomo C.A."/>
        </authorList>
    </citation>
    <scope>NUCLEOTIDE SEQUENCE [LARGE SCALE GENOMIC DNA]</scope>
    <source>
        <strain evidence="1 2">ATCC 42720</strain>
    </source>
</reference>
<dbReference type="InParanoid" id="C4Y908"/>
<evidence type="ECO:0000313" key="1">
    <source>
        <dbReference type="EMBL" id="EEQ40557.1"/>
    </source>
</evidence>
<proteinExistence type="predicted"/>
<dbReference type="KEGG" id="clu:CLUG_04685"/>
<name>C4Y908_CLAL4</name>
<sequence length="189" mass="20725">MAKWSQRIYLERNFWCAGEFKVSVVYCLSEFELLFSSNDVPLLQLFLGKTSVSSGGNSGFSDVVTSLFISSFSFFNLLSSCIKSSVSLSLSDSSSSLSSDMPLSDSELCSSLFDPFADNVSLPSPSSYLERFRDSSSSVTALFPRLESTCFPTISSLSFMESCPGRARECLMLSLISFERPLLLSRVGS</sequence>
<dbReference type="EMBL" id="CH408080">
    <property type="protein sequence ID" value="EEQ40557.1"/>
    <property type="molecule type" value="Genomic_DNA"/>
</dbReference>
<organism evidence="1 2">
    <name type="scientific">Clavispora lusitaniae (strain ATCC 42720)</name>
    <name type="common">Yeast</name>
    <name type="synonym">Candida lusitaniae</name>
    <dbReference type="NCBI Taxonomy" id="306902"/>
    <lineage>
        <taxon>Eukaryota</taxon>
        <taxon>Fungi</taxon>
        <taxon>Dikarya</taxon>
        <taxon>Ascomycota</taxon>
        <taxon>Saccharomycotina</taxon>
        <taxon>Pichiomycetes</taxon>
        <taxon>Metschnikowiaceae</taxon>
        <taxon>Clavispora</taxon>
    </lineage>
</organism>
<dbReference type="AlphaFoldDB" id="C4Y908"/>